<dbReference type="EMBL" id="BKCJ010193947">
    <property type="protein sequence ID" value="GEY61733.1"/>
    <property type="molecule type" value="Genomic_DNA"/>
</dbReference>
<name>A0A699HQB2_TANCI</name>
<sequence length="218" mass="24825">MSNRNSNNIKKAFNPNKRQYSEQPECISNTRVVEKVVSHVIPDSPDMCNNDIQTDQNAEECDDERAALANLITNLTLDTEENKKILKQLNCLIALQSKQTELEMFKTFNDRTIDYDEFEVIHRTSVRRPQLRSTQMKDKVAPNNSQVKFKKSKVEDHHRISSISNETKSVTASNDILKSKTLNVNVVCVACVSEFLNDVIARTKKPKVGTISTRQPKS</sequence>
<comment type="caution">
    <text evidence="2">The sequence shown here is derived from an EMBL/GenBank/DDBJ whole genome shotgun (WGS) entry which is preliminary data.</text>
</comment>
<evidence type="ECO:0008006" key="3">
    <source>
        <dbReference type="Google" id="ProtNLM"/>
    </source>
</evidence>
<evidence type="ECO:0000313" key="2">
    <source>
        <dbReference type="EMBL" id="GEY61733.1"/>
    </source>
</evidence>
<evidence type="ECO:0000256" key="1">
    <source>
        <dbReference type="SAM" id="MobiDB-lite"/>
    </source>
</evidence>
<protein>
    <recommendedName>
        <fullName evidence="3">Integrase, catalytic region, zinc finger, CCHC-type, peptidase aspartic, catalytic</fullName>
    </recommendedName>
</protein>
<feature type="region of interest" description="Disordered" evidence="1">
    <location>
        <begin position="1"/>
        <end position="21"/>
    </location>
</feature>
<gene>
    <name evidence="2" type="ORF">Tci_433707</name>
</gene>
<dbReference type="AlphaFoldDB" id="A0A699HQB2"/>
<accession>A0A699HQB2</accession>
<proteinExistence type="predicted"/>
<reference evidence="2" key="1">
    <citation type="journal article" date="2019" name="Sci. Rep.">
        <title>Draft genome of Tanacetum cinerariifolium, the natural source of mosquito coil.</title>
        <authorList>
            <person name="Yamashiro T."/>
            <person name="Shiraishi A."/>
            <person name="Satake H."/>
            <person name="Nakayama K."/>
        </authorList>
    </citation>
    <scope>NUCLEOTIDE SEQUENCE</scope>
</reference>
<organism evidence="2">
    <name type="scientific">Tanacetum cinerariifolium</name>
    <name type="common">Dalmatian daisy</name>
    <name type="synonym">Chrysanthemum cinerariifolium</name>
    <dbReference type="NCBI Taxonomy" id="118510"/>
    <lineage>
        <taxon>Eukaryota</taxon>
        <taxon>Viridiplantae</taxon>
        <taxon>Streptophyta</taxon>
        <taxon>Embryophyta</taxon>
        <taxon>Tracheophyta</taxon>
        <taxon>Spermatophyta</taxon>
        <taxon>Magnoliopsida</taxon>
        <taxon>eudicotyledons</taxon>
        <taxon>Gunneridae</taxon>
        <taxon>Pentapetalae</taxon>
        <taxon>asterids</taxon>
        <taxon>campanulids</taxon>
        <taxon>Asterales</taxon>
        <taxon>Asteraceae</taxon>
        <taxon>Asteroideae</taxon>
        <taxon>Anthemideae</taxon>
        <taxon>Anthemidinae</taxon>
        <taxon>Tanacetum</taxon>
    </lineage>
</organism>